<comment type="caution">
    <text evidence="1">The sequence shown here is derived from an EMBL/GenBank/DDBJ whole genome shotgun (WGS) entry which is preliminary data.</text>
</comment>
<sequence>MDSATVERLATRLRALATTRSSASGAVTVTISSGSGPRVRIDDEARLGHDEHSLATEIEYTVYIVEEEYFGGLMEMSRRVCGRLGIPWDDTAAPEDRAWSEVEALGTGESDDGAVRVTVFDGIGIAVEFRHNAVRRTDVSTVALETGLDQAMAAARRERRRALGRARAARRGD</sequence>
<protein>
    <submittedName>
        <fullName evidence="1">Uncharacterized protein</fullName>
    </submittedName>
</protein>
<dbReference type="EMBL" id="VLLL01000008">
    <property type="protein sequence ID" value="TWJ08276.1"/>
    <property type="molecule type" value="Genomic_DNA"/>
</dbReference>
<reference evidence="1 2" key="1">
    <citation type="journal article" date="2013" name="Stand. Genomic Sci.">
        <title>Genomic Encyclopedia of Type Strains, Phase I: The one thousand microbial genomes (KMG-I) project.</title>
        <authorList>
            <person name="Kyrpides N.C."/>
            <person name="Woyke T."/>
            <person name="Eisen J.A."/>
            <person name="Garrity G."/>
            <person name="Lilburn T.G."/>
            <person name="Beck B.J."/>
            <person name="Whitman W.B."/>
            <person name="Hugenholtz P."/>
            <person name="Klenk H.P."/>
        </authorList>
    </citation>
    <scope>NUCLEOTIDE SEQUENCE [LARGE SCALE GENOMIC DNA]</scope>
    <source>
        <strain evidence="1 2">DSM 45044</strain>
    </source>
</reference>
<evidence type="ECO:0000313" key="1">
    <source>
        <dbReference type="EMBL" id="TWJ08276.1"/>
    </source>
</evidence>
<name>A0A562URN4_9ACTN</name>
<keyword evidence="2" id="KW-1185">Reference proteome</keyword>
<organism evidence="1 2">
    <name type="scientific">Stackebrandtia albiflava</name>
    <dbReference type="NCBI Taxonomy" id="406432"/>
    <lineage>
        <taxon>Bacteria</taxon>
        <taxon>Bacillati</taxon>
        <taxon>Actinomycetota</taxon>
        <taxon>Actinomycetes</taxon>
        <taxon>Glycomycetales</taxon>
        <taxon>Glycomycetaceae</taxon>
        <taxon>Stackebrandtia</taxon>
    </lineage>
</organism>
<evidence type="ECO:0000313" key="2">
    <source>
        <dbReference type="Proteomes" id="UP000321617"/>
    </source>
</evidence>
<dbReference type="Proteomes" id="UP000321617">
    <property type="component" value="Unassembled WGS sequence"/>
</dbReference>
<gene>
    <name evidence="1" type="ORF">LX16_4501</name>
</gene>
<proteinExistence type="predicted"/>
<dbReference type="AlphaFoldDB" id="A0A562URN4"/>
<dbReference type="RefSeq" id="WP_147142706.1">
    <property type="nucleotide sequence ID" value="NZ_BAABIJ010000004.1"/>
</dbReference>
<accession>A0A562URN4</accession>